<evidence type="ECO:0000313" key="2">
    <source>
        <dbReference type="EMBL" id="VFQ43649.1"/>
    </source>
</evidence>
<keyword evidence="3" id="KW-1185">Reference proteome</keyword>
<dbReference type="InterPro" id="IPR024185">
    <property type="entry name" value="FTHF_cligase-like_sf"/>
</dbReference>
<dbReference type="AlphaFoldDB" id="A0A4U8YKL2"/>
<dbReference type="PANTHER" id="PTHR36179:SF2">
    <property type="entry name" value="LUD DOMAIN-CONTAINING PROTEIN"/>
    <property type="match status" value="1"/>
</dbReference>
<dbReference type="InterPro" id="IPR037171">
    <property type="entry name" value="NagB/RpiA_transferase-like"/>
</dbReference>
<reference evidence="2 3" key="1">
    <citation type="submission" date="2019-03" db="EMBL/GenBank/DDBJ databases">
        <authorList>
            <person name="Nijsse B."/>
        </authorList>
    </citation>
    <scope>NUCLEOTIDE SEQUENCE [LARGE SCALE GENOMIC DNA]</scope>
    <source>
        <strain evidence="2">Desulfoluna butyratoxydans MSL71</strain>
    </source>
</reference>
<organism evidence="2 3">
    <name type="scientific">Desulfoluna butyratoxydans</name>
    <dbReference type="NCBI Taxonomy" id="231438"/>
    <lineage>
        <taxon>Bacteria</taxon>
        <taxon>Pseudomonadati</taxon>
        <taxon>Thermodesulfobacteriota</taxon>
        <taxon>Desulfobacteria</taxon>
        <taxon>Desulfobacterales</taxon>
        <taxon>Desulfolunaceae</taxon>
        <taxon>Desulfoluna</taxon>
    </lineage>
</organism>
<dbReference type="EMBL" id="CAADHO010000002">
    <property type="protein sequence ID" value="VFQ43649.1"/>
    <property type="molecule type" value="Genomic_DNA"/>
</dbReference>
<sequence>MTSEEKSWLLERRAHRCVENLAKHRFDAHFLESGAEVTQHVKPLLDAAATVGFGGSDTVRSLGLHTLAAEMGKTLFDHHRPDLSYDETLAMRKGQLGCDLFFTSANALSETGEIINVDGIGNRTSAMAFGPSRVVVVAGTNKIAPDLHGALRRIREVAAPMRAKSLGVETPCAVTGVCSDCNAPMRICNITTILHRKPMLTDVTVLVVGEELGY</sequence>
<dbReference type="RefSeq" id="WP_180137958.1">
    <property type="nucleotide sequence ID" value="NZ_CAADHO010000002.1"/>
</dbReference>
<dbReference type="SUPFAM" id="SSF100950">
    <property type="entry name" value="NagB/RpiA/CoA transferase-like"/>
    <property type="match status" value="1"/>
</dbReference>
<evidence type="ECO:0000313" key="3">
    <source>
        <dbReference type="Proteomes" id="UP000507962"/>
    </source>
</evidence>
<gene>
    <name evidence="2" type="ORF">MSL71_12880</name>
</gene>
<dbReference type="Proteomes" id="UP000507962">
    <property type="component" value="Unassembled WGS sequence"/>
</dbReference>
<evidence type="ECO:0000259" key="1">
    <source>
        <dbReference type="Pfam" id="PF02589"/>
    </source>
</evidence>
<dbReference type="Gene3D" id="3.40.50.10420">
    <property type="entry name" value="NagB/RpiA/CoA transferase-like"/>
    <property type="match status" value="1"/>
</dbReference>
<protein>
    <submittedName>
        <fullName evidence="2">Lud domain</fullName>
    </submittedName>
</protein>
<proteinExistence type="predicted"/>
<dbReference type="InterPro" id="IPR003741">
    <property type="entry name" value="LUD_dom"/>
</dbReference>
<dbReference type="Pfam" id="PF02589">
    <property type="entry name" value="LUD_dom"/>
    <property type="match status" value="1"/>
</dbReference>
<dbReference type="PANTHER" id="PTHR36179">
    <property type="entry name" value="LUD_DOM DOMAIN-CONTAINING PROTEIN"/>
    <property type="match status" value="1"/>
</dbReference>
<feature type="domain" description="LUD" evidence="1">
    <location>
        <begin position="16"/>
        <end position="208"/>
    </location>
</feature>
<accession>A0A4U8YKL2</accession>
<name>A0A4U8YKL2_9BACT</name>